<keyword evidence="2" id="KW-1185">Reference proteome</keyword>
<evidence type="ECO:0000313" key="2">
    <source>
        <dbReference type="Proteomes" id="UP000235786"/>
    </source>
</evidence>
<dbReference type="STRING" id="1149755.A0A2J6S8K7"/>
<gene>
    <name evidence="1" type="ORF">L207DRAFT_627816</name>
</gene>
<dbReference type="AlphaFoldDB" id="A0A2J6S8K7"/>
<proteinExistence type="predicted"/>
<protein>
    <submittedName>
        <fullName evidence="1">Uncharacterized protein</fullName>
    </submittedName>
</protein>
<accession>A0A2J6S8K7</accession>
<name>A0A2J6S8K7_HYAVF</name>
<reference evidence="1 2" key="1">
    <citation type="submission" date="2016-04" db="EMBL/GenBank/DDBJ databases">
        <title>A degradative enzymes factory behind the ericoid mycorrhizal symbiosis.</title>
        <authorList>
            <consortium name="DOE Joint Genome Institute"/>
            <person name="Martino E."/>
            <person name="Morin E."/>
            <person name="Grelet G."/>
            <person name="Kuo A."/>
            <person name="Kohler A."/>
            <person name="Daghino S."/>
            <person name="Barry K."/>
            <person name="Choi C."/>
            <person name="Cichocki N."/>
            <person name="Clum A."/>
            <person name="Copeland A."/>
            <person name="Hainaut M."/>
            <person name="Haridas S."/>
            <person name="Labutti K."/>
            <person name="Lindquist E."/>
            <person name="Lipzen A."/>
            <person name="Khouja H.-R."/>
            <person name="Murat C."/>
            <person name="Ohm R."/>
            <person name="Olson A."/>
            <person name="Spatafora J."/>
            <person name="Veneault-Fourrey C."/>
            <person name="Henrissat B."/>
            <person name="Grigoriev I."/>
            <person name="Martin F."/>
            <person name="Perotto S."/>
        </authorList>
    </citation>
    <scope>NUCLEOTIDE SEQUENCE [LARGE SCALE GENOMIC DNA]</scope>
    <source>
        <strain evidence="1 2">F</strain>
    </source>
</reference>
<dbReference type="EMBL" id="KZ613938">
    <property type="protein sequence ID" value="PMD47091.1"/>
    <property type="molecule type" value="Genomic_DNA"/>
</dbReference>
<dbReference type="Proteomes" id="UP000235786">
    <property type="component" value="Unassembled WGS sequence"/>
</dbReference>
<evidence type="ECO:0000313" key="1">
    <source>
        <dbReference type="EMBL" id="PMD47091.1"/>
    </source>
</evidence>
<organism evidence="1 2">
    <name type="scientific">Hyaloscypha variabilis (strain UAMH 11265 / GT02V1 / F)</name>
    <name type="common">Meliniomyces variabilis</name>
    <dbReference type="NCBI Taxonomy" id="1149755"/>
    <lineage>
        <taxon>Eukaryota</taxon>
        <taxon>Fungi</taxon>
        <taxon>Dikarya</taxon>
        <taxon>Ascomycota</taxon>
        <taxon>Pezizomycotina</taxon>
        <taxon>Leotiomycetes</taxon>
        <taxon>Helotiales</taxon>
        <taxon>Hyaloscyphaceae</taxon>
        <taxon>Hyaloscypha</taxon>
        <taxon>Hyaloscypha variabilis</taxon>
    </lineage>
</organism>
<dbReference type="OrthoDB" id="5428055at2759"/>
<sequence>MMSDLQHYWSLLESTQQQQCPEFLEHLRGQIGEEGRAAVIQFQDGTKPSVKNLRNSRALERFLNIAQPTGSVRRRIFVLEGLPRNFIQVLGAKLRVPLAFFASHWAGPGRFIGSLLNRTPRHYDNQNRFILTFTTLHRARINALKEDDSYPFYYMESSTHRYLSRMTIFGDLDGPLCSLEQLSFWSTSNAESWDAIPLVDPPLGKFVKWMDSRIPERLTVTFL</sequence>